<sequence length="38" mass="4390">MTPSISLLVYFLCLLLSNLHLNIIRAPSFLIYKQHAVF</sequence>
<reference evidence="1" key="1">
    <citation type="submission" date="2018-02" db="EMBL/GenBank/DDBJ databases">
        <title>Rhizophora mucronata_Transcriptome.</title>
        <authorList>
            <person name="Meera S.P."/>
            <person name="Sreeshan A."/>
            <person name="Augustine A."/>
        </authorList>
    </citation>
    <scope>NUCLEOTIDE SEQUENCE</scope>
    <source>
        <tissue evidence="1">Leaf</tissue>
    </source>
</reference>
<accession>A0A2P2N9V4</accession>
<organism evidence="1">
    <name type="scientific">Rhizophora mucronata</name>
    <name type="common">Asiatic mangrove</name>
    <dbReference type="NCBI Taxonomy" id="61149"/>
    <lineage>
        <taxon>Eukaryota</taxon>
        <taxon>Viridiplantae</taxon>
        <taxon>Streptophyta</taxon>
        <taxon>Embryophyta</taxon>
        <taxon>Tracheophyta</taxon>
        <taxon>Spermatophyta</taxon>
        <taxon>Magnoliopsida</taxon>
        <taxon>eudicotyledons</taxon>
        <taxon>Gunneridae</taxon>
        <taxon>Pentapetalae</taxon>
        <taxon>rosids</taxon>
        <taxon>fabids</taxon>
        <taxon>Malpighiales</taxon>
        <taxon>Rhizophoraceae</taxon>
        <taxon>Rhizophora</taxon>
    </lineage>
</organism>
<protein>
    <submittedName>
        <fullName evidence="1">Uncharacterized protein</fullName>
    </submittedName>
</protein>
<evidence type="ECO:0000313" key="1">
    <source>
        <dbReference type="EMBL" id="MBX39275.1"/>
    </source>
</evidence>
<dbReference type="AlphaFoldDB" id="A0A2P2N9V4"/>
<dbReference type="EMBL" id="GGEC01058791">
    <property type="protein sequence ID" value="MBX39275.1"/>
    <property type="molecule type" value="Transcribed_RNA"/>
</dbReference>
<name>A0A2P2N9V4_RHIMU</name>
<proteinExistence type="predicted"/>